<accession>A0A3D3TL14</accession>
<name>A0A3D3TL14_9BACT</name>
<keyword evidence="1" id="KW-0812">Transmembrane</keyword>
<evidence type="ECO:0000313" key="3">
    <source>
        <dbReference type="Proteomes" id="UP000264215"/>
    </source>
</evidence>
<keyword evidence="1" id="KW-1133">Transmembrane helix</keyword>
<feature type="transmembrane region" description="Helical" evidence="1">
    <location>
        <begin position="7"/>
        <end position="25"/>
    </location>
</feature>
<feature type="transmembrane region" description="Helical" evidence="1">
    <location>
        <begin position="79"/>
        <end position="99"/>
    </location>
</feature>
<evidence type="ECO:0000256" key="1">
    <source>
        <dbReference type="SAM" id="Phobius"/>
    </source>
</evidence>
<keyword evidence="1" id="KW-0472">Membrane</keyword>
<feature type="transmembrane region" description="Helical" evidence="1">
    <location>
        <begin position="131"/>
        <end position="152"/>
    </location>
</feature>
<dbReference type="AlphaFoldDB" id="A0A3D3TL14"/>
<dbReference type="EMBL" id="DQBS01000023">
    <property type="protein sequence ID" value="HCO69153.1"/>
    <property type="molecule type" value="Genomic_DNA"/>
</dbReference>
<sequence length="306" mass="35437">MIILPPYIFFLGGFLTYASIFFSSAEVSMTMSVIGMTISLYIWYILAWNRDRHLKNMKLKGIVKPEHVIEHRIAGNSRFWVVLYSACYLTMNFSGLYIIKAIVENIDIDFNVPSMEELTTLLGTGYVLSSWLFLLTGIASLLLYGKLITMLYNDEMKIQSFESKHRKMPTPIVKPLSIVLMVVFTLITYGLFSWFMRYRLAAIQRFHSQIEKKLDELEVSFKEKATQEQQLEEEKRPETAGEEILEKYSSCLASTSETERRKEIIASLFRDLGDLKSDQALSLLNNLLSRQLLTENEFNRLTRLLV</sequence>
<gene>
    <name evidence="2" type="ORF">DIT26_00965</name>
</gene>
<comment type="caution">
    <text evidence="2">The sequence shown here is derived from an EMBL/GenBank/DDBJ whole genome shotgun (WGS) entry which is preliminary data.</text>
</comment>
<feature type="transmembrane region" description="Helical" evidence="1">
    <location>
        <begin position="172"/>
        <end position="196"/>
    </location>
</feature>
<organism evidence="2 3">
    <name type="scientific">Mesotoga infera</name>
    <dbReference type="NCBI Taxonomy" id="1236046"/>
    <lineage>
        <taxon>Bacteria</taxon>
        <taxon>Thermotogati</taxon>
        <taxon>Thermotogota</taxon>
        <taxon>Thermotogae</taxon>
        <taxon>Kosmotogales</taxon>
        <taxon>Kosmotogaceae</taxon>
        <taxon>Mesotoga</taxon>
    </lineage>
</organism>
<protein>
    <submittedName>
        <fullName evidence="2">Uncharacterized protein</fullName>
    </submittedName>
</protein>
<dbReference type="Proteomes" id="UP000264215">
    <property type="component" value="Unassembled WGS sequence"/>
</dbReference>
<reference evidence="2 3" key="1">
    <citation type="journal article" date="2018" name="Nat. Biotechnol.">
        <title>A standardized bacterial taxonomy based on genome phylogeny substantially revises the tree of life.</title>
        <authorList>
            <person name="Parks D.H."/>
            <person name="Chuvochina M."/>
            <person name="Waite D.W."/>
            <person name="Rinke C."/>
            <person name="Skarshewski A."/>
            <person name="Chaumeil P.A."/>
            <person name="Hugenholtz P."/>
        </authorList>
    </citation>
    <scope>NUCLEOTIDE SEQUENCE [LARGE SCALE GENOMIC DNA]</scope>
    <source>
        <strain evidence="2">UBA9905</strain>
    </source>
</reference>
<proteinExistence type="predicted"/>
<feature type="transmembrane region" description="Helical" evidence="1">
    <location>
        <begin position="31"/>
        <end position="48"/>
    </location>
</feature>
<evidence type="ECO:0000313" key="2">
    <source>
        <dbReference type="EMBL" id="HCO69153.1"/>
    </source>
</evidence>